<dbReference type="GO" id="GO:0004350">
    <property type="term" value="F:glutamate-5-semialdehyde dehydrogenase activity"/>
    <property type="evidence" value="ECO:0007669"/>
    <property type="project" value="UniProtKB-EC"/>
</dbReference>
<accession>A0ABT1Z0A4</accession>
<keyword evidence="3 7" id="KW-0641">Proline biosynthesis</keyword>
<dbReference type="SUPFAM" id="SSF53720">
    <property type="entry name" value="ALDH-like"/>
    <property type="match status" value="1"/>
</dbReference>
<dbReference type="CDD" id="cd07079">
    <property type="entry name" value="ALDH_F18-19_ProA-GPR"/>
    <property type="match status" value="1"/>
</dbReference>
<evidence type="ECO:0000256" key="7">
    <source>
        <dbReference type="HAMAP-Rule" id="MF_00412"/>
    </source>
</evidence>
<dbReference type="EC" id="1.2.1.41" evidence="7"/>
<dbReference type="PANTHER" id="PTHR11063">
    <property type="entry name" value="GLUTAMATE SEMIALDEHYDE DEHYDROGENASE"/>
    <property type="match status" value="1"/>
</dbReference>
<dbReference type="Pfam" id="PF00171">
    <property type="entry name" value="Aldedh"/>
    <property type="match status" value="1"/>
</dbReference>
<dbReference type="Gene3D" id="3.40.309.10">
    <property type="entry name" value="Aldehyde Dehydrogenase, Chain A, domain 2"/>
    <property type="match status" value="1"/>
</dbReference>
<dbReference type="PANTHER" id="PTHR11063:SF8">
    <property type="entry name" value="DELTA-1-PYRROLINE-5-CARBOXYLATE SYNTHASE"/>
    <property type="match status" value="1"/>
</dbReference>
<reference evidence="9" key="1">
    <citation type="submission" date="2022-07" db="EMBL/GenBank/DDBJ databases">
        <title>Pseudosulfitobacter sp. strain AP-MA-4, whole genome sequence.</title>
        <authorList>
            <person name="Jiang Y."/>
        </authorList>
    </citation>
    <scope>NUCLEOTIDE SEQUENCE</scope>
    <source>
        <strain evidence="9">AP-MA-4</strain>
    </source>
</reference>
<dbReference type="InterPro" id="IPR016163">
    <property type="entry name" value="Ald_DH_C"/>
</dbReference>
<name>A0ABT1Z0A4_9RHOB</name>
<dbReference type="RefSeq" id="WP_258294287.1">
    <property type="nucleotide sequence ID" value="NZ_JANKJG010000005.1"/>
</dbReference>
<evidence type="ECO:0000259" key="8">
    <source>
        <dbReference type="Pfam" id="PF00171"/>
    </source>
</evidence>
<evidence type="ECO:0000256" key="4">
    <source>
        <dbReference type="ARBA" id="ARBA00022857"/>
    </source>
</evidence>
<organism evidence="9 10">
    <name type="scientific">Pseudosulfitobacter koreensis</name>
    <dbReference type="NCBI Taxonomy" id="2968472"/>
    <lineage>
        <taxon>Bacteria</taxon>
        <taxon>Pseudomonadati</taxon>
        <taxon>Pseudomonadota</taxon>
        <taxon>Alphaproteobacteria</taxon>
        <taxon>Rhodobacterales</taxon>
        <taxon>Roseobacteraceae</taxon>
        <taxon>Pseudosulfitobacter</taxon>
    </lineage>
</organism>
<feature type="domain" description="Aldehyde dehydrogenase" evidence="8">
    <location>
        <begin position="16"/>
        <end position="290"/>
    </location>
</feature>
<evidence type="ECO:0000256" key="3">
    <source>
        <dbReference type="ARBA" id="ARBA00022650"/>
    </source>
</evidence>
<evidence type="ECO:0000313" key="9">
    <source>
        <dbReference type="EMBL" id="MCR8826579.1"/>
    </source>
</evidence>
<dbReference type="NCBIfam" id="TIGR00407">
    <property type="entry name" value="proA"/>
    <property type="match status" value="1"/>
</dbReference>
<proteinExistence type="inferred from homology"/>
<keyword evidence="5 7" id="KW-0560">Oxidoreductase</keyword>
<evidence type="ECO:0000256" key="5">
    <source>
        <dbReference type="ARBA" id="ARBA00023002"/>
    </source>
</evidence>
<dbReference type="InterPro" id="IPR015590">
    <property type="entry name" value="Aldehyde_DH_dom"/>
</dbReference>
<dbReference type="InterPro" id="IPR000965">
    <property type="entry name" value="GPR_dom"/>
</dbReference>
<evidence type="ECO:0000313" key="10">
    <source>
        <dbReference type="Proteomes" id="UP001165396"/>
    </source>
</evidence>
<evidence type="ECO:0000256" key="1">
    <source>
        <dbReference type="ARBA" id="ARBA00004985"/>
    </source>
</evidence>
<dbReference type="PIRSF" id="PIRSF000151">
    <property type="entry name" value="GPR"/>
    <property type="match status" value="1"/>
</dbReference>
<dbReference type="Proteomes" id="UP001165396">
    <property type="component" value="Unassembled WGS sequence"/>
</dbReference>
<comment type="pathway">
    <text evidence="1 7">Amino-acid biosynthesis; L-proline biosynthesis; L-glutamate 5-semialdehyde from L-glutamate: step 2/2.</text>
</comment>
<dbReference type="HAMAP" id="MF_00412">
    <property type="entry name" value="ProA"/>
    <property type="match status" value="1"/>
</dbReference>
<keyword evidence="4 7" id="KW-0521">NADP</keyword>
<comment type="subcellular location">
    <subcellularLocation>
        <location evidence="7">Cytoplasm</location>
    </subcellularLocation>
</comment>
<dbReference type="PROSITE" id="PS01223">
    <property type="entry name" value="PROA"/>
    <property type="match status" value="1"/>
</dbReference>
<keyword evidence="2 7" id="KW-0028">Amino-acid biosynthesis</keyword>
<keyword evidence="7" id="KW-0963">Cytoplasm</keyword>
<comment type="similarity">
    <text evidence="7">Belongs to the gamma-glutamyl phosphate reductase family.</text>
</comment>
<keyword evidence="10" id="KW-1185">Reference proteome</keyword>
<comment type="caution">
    <text evidence="9">The sequence shown here is derived from an EMBL/GenBank/DDBJ whole genome shotgun (WGS) entry which is preliminary data.</text>
</comment>
<sequence>MKDIADIPALMADIGARAKAAAAELAVASTERKHAALTRAADAVWAQRDQILDANAKDLDFGRDKGLSPAMMDRLTLNEERIQGIVDGLRSVAEQDDPVGAVMAEWDRPTGLHIKRVRTPLGVIGVIYESRPNVTADAGALCLKAGNAVILRGGSESFHSSQAIHACLMEGLRAADLPQDAVQLVPTRDRAAVTEMLTMTDTIDVIVPRGGKGLVGLVQREARVPVFAHLEGIVHVYIDKDADPEKALRVVLNAKTRRTGICGSAECLLIHREVLSTIGQGLVKALIDAGVEMRVDETLKAIDGTVEAQSDDWGREYLDMIMAARVVDDIDDAIAHIRKYGSQHTECIITEDEDAATRFMARLDSAIIMHNASTQFADGAEFGMGAEIGIATGKMHARGPVGAEQLTSFKYLVRGDGTTRK</sequence>
<dbReference type="InterPro" id="IPR016162">
    <property type="entry name" value="Ald_DH_N"/>
</dbReference>
<dbReference type="EMBL" id="JANKJG010000005">
    <property type="protein sequence ID" value="MCR8826579.1"/>
    <property type="molecule type" value="Genomic_DNA"/>
</dbReference>
<gene>
    <name evidence="7" type="primary">proA</name>
    <name evidence="9" type="ORF">NTA49_08515</name>
</gene>
<dbReference type="NCBIfam" id="NF001221">
    <property type="entry name" value="PRK00197.1"/>
    <property type="match status" value="1"/>
</dbReference>
<dbReference type="InterPro" id="IPR016161">
    <property type="entry name" value="Ald_DH/histidinol_DH"/>
</dbReference>
<comment type="catalytic activity">
    <reaction evidence="6 7">
        <text>L-glutamate 5-semialdehyde + phosphate + NADP(+) = L-glutamyl 5-phosphate + NADPH + H(+)</text>
        <dbReference type="Rhea" id="RHEA:19541"/>
        <dbReference type="ChEBI" id="CHEBI:15378"/>
        <dbReference type="ChEBI" id="CHEBI:43474"/>
        <dbReference type="ChEBI" id="CHEBI:57783"/>
        <dbReference type="ChEBI" id="CHEBI:58066"/>
        <dbReference type="ChEBI" id="CHEBI:58274"/>
        <dbReference type="ChEBI" id="CHEBI:58349"/>
        <dbReference type="EC" id="1.2.1.41"/>
    </reaction>
</comment>
<dbReference type="InterPro" id="IPR012134">
    <property type="entry name" value="Glu-5-SA_DH"/>
</dbReference>
<comment type="function">
    <text evidence="7">Catalyzes the NADPH-dependent reduction of L-glutamate 5-phosphate into L-glutamate 5-semialdehyde and phosphate. The product spontaneously undergoes cyclization to form 1-pyrroline-5-carboxylate.</text>
</comment>
<protein>
    <recommendedName>
        <fullName evidence="7">Gamma-glutamyl phosphate reductase</fullName>
        <shortName evidence="7">GPR</shortName>
        <ecNumber evidence="7">1.2.1.41</ecNumber>
    </recommendedName>
    <alternativeName>
        <fullName evidence="7">Glutamate-5-semialdehyde dehydrogenase</fullName>
    </alternativeName>
    <alternativeName>
        <fullName evidence="7">Glutamyl-gamma-semialdehyde dehydrogenase</fullName>
        <shortName evidence="7">GSA dehydrogenase</shortName>
    </alternativeName>
</protein>
<evidence type="ECO:0000256" key="2">
    <source>
        <dbReference type="ARBA" id="ARBA00022605"/>
    </source>
</evidence>
<dbReference type="Gene3D" id="3.40.605.10">
    <property type="entry name" value="Aldehyde Dehydrogenase, Chain A, domain 1"/>
    <property type="match status" value="1"/>
</dbReference>
<evidence type="ECO:0000256" key="6">
    <source>
        <dbReference type="ARBA" id="ARBA00049024"/>
    </source>
</evidence>
<dbReference type="InterPro" id="IPR020593">
    <property type="entry name" value="G-glutamylP_reductase_CS"/>
</dbReference>